<accession>A0ABN8LUN5</accession>
<evidence type="ECO:0008006" key="3">
    <source>
        <dbReference type="Google" id="ProtNLM"/>
    </source>
</evidence>
<evidence type="ECO:0000313" key="2">
    <source>
        <dbReference type="Proteomes" id="UP001159427"/>
    </source>
</evidence>
<reference evidence="1 2" key="1">
    <citation type="submission" date="2022-05" db="EMBL/GenBank/DDBJ databases">
        <authorList>
            <consortium name="Genoscope - CEA"/>
            <person name="William W."/>
        </authorList>
    </citation>
    <scope>NUCLEOTIDE SEQUENCE [LARGE SCALE GENOMIC DNA]</scope>
</reference>
<organism evidence="1 2">
    <name type="scientific">Porites evermanni</name>
    <dbReference type="NCBI Taxonomy" id="104178"/>
    <lineage>
        <taxon>Eukaryota</taxon>
        <taxon>Metazoa</taxon>
        <taxon>Cnidaria</taxon>
        <taxon>Anthozoa</taxon>
        <taxon>Hexacorallia</taxon>
        <taxon>Scleractinia</taxon>
        <taxon>Fungiina</taxon>
        <taxon>Poritidae</taxon>
        <taxon>Porites</taxon>
    </lineage>
</organism>
<gene>
    <name evidence="1" type="ORF">PEVE_00008802</name>
</gene>
<comment type="caution">
    <text evidence="1">The sequence shown here is derived from an EMBL/GenBank/DDBJ whole genome shotgun (WGS) entry which is preliminary data.</text>
</comment>
<dbReference type="PANTHER" id="PTHR34239:SF2">
    <property type="entry name" value="TRANSPOSABLE ELEMENT P TRANSPOSASE_THAP9 CONSERVED DOMAIN-CONTAINING PROTEIN"/>
    <property type="match status" value="1"/>
</dbReference>
<dbReference type="Proteomes" id="UP001159427">
    <property type="component" value="Unassembled WGS sequence"/>
</dbReference>
<proteinExistence type="predicted"/>
<keyword evidence="2" id="KW-1185">Reference proteome</keyword>
<dbReference type="EMBL" id="CALNXI010000160">
    <property type="protein sequence ID" value="CAH3020809.1"/>
    <property type="molecule type" value="Genomic_DNA"/>
</dbReference>
<protein>
    <recommendedName>
        <fullName evidence="3">Pectinesterase inhibitor domain-containing protein</fullName>
    </recommendedName>
</protein>
<dbReference type="PANTHER" id="PTHR34239">
    <property type="entry name" value="APPLE DOMAIN-CONTAINING PROTEIN"/>
    <property type="match status" value="1"/>
</dbReference>
<sequence length="111" mass="12428">MIKATTLALESEDADATAQNKEIMSTLTDAITLAMQCFHDMNSSRCQAMKKDLHHDYLALCINTTVSPTSEYYLFGDLSKLTKDISDANKLARKVRPQHVRGPNRKFSMSS</sequence>
<name>A0ABN8LUN5_9CNID</name>
<evidence type="ECO:0000313" key="1">
    <source>
        <dbReference type="EMBL" id="CAH3020809.1"/>
    </source>
</evidence>